<accession>A0A9I9E805</accession>
<proteinExistence type="predicted"/>
<dbReference type="EnsemblPlants" id="MELO3C030085.2.1">
    <property type="protein sequence ID" value="MELO3C030085.2.1"/>
    <property type="gene ID" value="MELO3C030085.2"/>
</dbReference>
<reference evidence="1" key="1">
    <citation type="submission" date="2023-03" db="UniProtKB">
        <authorList>
            <consortium name="EnsemblPlants"/>
        </authorList>
    </citation>
    <scope>IDENTIFICATION</scope>
</reference>
<protein>
    <submittedName>
        <fullName evidence="1">Uncharacterized protein</fullName>
    </submittedName>
</protein>
<name>A0A9I9E805_CUCME</name>
<organism evidence="1">
    <name type="scientific">Cucumis melo</name>
    <name type="common">Muskmelon</name>
    <dbReference type="NCBI Taxonomy" id="3656"/>
    <lineage>
        <taxon>Eukaryota</taxon>
        <taxon>Viridiplantae</taxon>
        <taxon>Streptophyta</taxon>
        <taxon>Embryophyta</taxon>
        <taxon>Tracheophyta</taxon>
        <taxon>Spermatophyta</taxon>
        <taxon>Magnoliopsida</taxon>
        <taxon>eudicotyledons</taxon>
        <taxon>Gunneridae</taxon>
        <taxon>Pentapetalae</taxon>
        <taxon>rosids</taxon>
        <taxon>fabids</taxon>
        <taxon>Cucurbitales</taxon>
        <taxon>Cucurbitaceae</taxon>
        <taxon>Benincaseae</taxon>
        <taxon>Cucumis</taxon>
    </lineage>
</organism>
<dbReference type="Gramene" id="MELO3C030085.2.1">
    <property type="protein sequence ID" value="MELO3C030085.2.1"/>
    <property type="gene ID" value="MELO3C030085.2"/>
</dbReference>
<dbReference type="AlphaFoldDB" id="A0A9I9E805"/>
<sequence>MGWVENVPQPNPTQPVYAFSRILQLALLCLGEGSPRSTNEDDEVTEVGGWAVALDRSIVLIPFGVLGSSQFSFVCSRGKLQSTEFHRKDLSRDVHLIHGTGIPWDPS</sequence>
<evidence type="ECO:0000313" key="1">
    <source>
        <dbReference type="EnsemblPlants" id="MELO3C030085.2.1"/>
    </source>
</evidence>